<comment type="caution">
    <text evidence="11">The sequence shown here is derived from an EMBL/GenBank/DDBJ whole genome shotgun (WGS) entry which is preliminary data.</text>
</comment>
<dbReference type="InterPro" id="IPR012835">
    <property type="entry name" value="FlgE_epsilon"/>
</dbReference>
<dbReference type="Pfam" id="PF21464">
    <property type="entry name" value="flgE_D3"/>
    <property type="match status" value="1"/>
</dbReference>
<feature type="domain" description="Flagellar hook protein FlgE/F/G-like D1" evidence="10">
    <location>
        <begin position="95"/>
        <end position="156"/>
    </location>
</feature>
<accession>A0A5Y7DAD6</accession>
<dbReference type="InterPro" id="IPR037058">
    <property type="entry name" value="Falgellar_hook_FlgE_sf"/>
</dbReference>
<feature type="domain" description="Flagellar basal-body/hook protein C-terminal" evidence="8">
    <location>
        <begin position="799"/>
        <end position="842"/>
    </location>
</feature>
<evidence type="ECO:0000256" key="4">
    <source>
        <dbReference type="ARBA" id="ARBA00023143"/>
    </source>
</evidence>
<evidence type="ECO:0000259" key="8">
    <source>
        <dbReference type="Pfam" id="PF06429"/>
    </source>
</evidence>
<keyword evidence="11" id="KW-0966">Cell projection</keyword>
<feature type="domain" description="Flagellar hook protein FlgE D2" evidence="9">
    <location>
        <begin position="602"/>
        <end position="722"/>
    </location>
</feature>
<keyword evidence="11" id="KW-0969">Cilium</keyword>
<evidence type="ECO:0000256" key="3">
    <source>
        <dbReference type="ARBA" id="ARBA00019015"/>
    </source>
</evidence>
<evidence type="ECO:0000256" key="5">
    <source>
        <dbReference type="NCBIfam" id="TIGR02489"/>
    </source>
</evidence>
<dbReference type="PANTHER" id="PTHR30435">
    <property type="entry name" value="FLAGELLAR PROTEIN"/>
    <property type="match status" value="1"/>
</dbReference>
<name>A0A5Y7DAD6_CAMCO</name>
<dbReference type="InterPro" id="IPR010930">
    <property type="entry name" value="Flg_bb/hook_C_dom"/>
</dbReference>
<dbReference type="Pfam" id="PF00460">
    <property type="entry name" value="Flg_bb_rod"/>
    <property type="match status" value="1"/>
</dbReference>
<dbReference type="NCBIfam" id="TIGR03506">
    <property type="entry name" value="FlgEFG_subfam"/>
    <property type="match status" value="2"/>
</dbReference>
<protein>
    <recommendedName>
        <fullName evidence="3 5">Flagellar hook protein FlgE</fullName>
    </recommendedName>
</protein>
<dbReference type="Pfam" id="PF22692">
    <property type="entry name" value="LlgE_F_G_D1"/>
    <property type="match status" value="1"/>
</dbReference>
<gene>
    <name evidence="11" type="primary">flgE</name>
    <name evidence="11" type="ORF">FJM45_02490</name>
</gene>
<dbReference type="InterPro" id="IPR020013">
    <property type="entry name" value="Flagellar_FlgE/F/G"/>
</dbReference>
<dbReference type="InterPro" id="IPR001444">
    <property type="entry name" value="Flag_bb_rod_N"/>
</dbReference>
<reference evidence="11" key="1">
    <citation type="submission" date="2019-06" db="EMBL/GenBank/DDBJ databases">
        <authorList>
            <consortium name="NARMS: The National Antimicrobial Resistance Monitoring System"/>
        </authorList>
    </citation>
    <scope>NUCLEOTIDE SEQUENCE</scope>
    <source>
        <strain evidence="11">FSIS21924625</strain>
    </source>
</reference>
<dbReference type="Pfam" id="PF06429">
    <property type="entry name" value="Flg_bbr_C"/>
    <property type="match status" value="1"/>
</dbReference>
<dbReference type="InterPro" id="IPR011491">
    <property type="entry name" value="FlgE_D2"/>
</dbReference>
<sequence length="844" mass="90268">MMRSLWSGVSGLQAHQVAMDVEGNNISNVNTRGFKYSRADFGTMFSQTVKIATAPTDGRGGSNPLQIGLGVSVSSTTRIHSQGPVQTTNKNTDVAINGDGFFMVSDDGGLTRYLTRDGDFKLDAYGNFVNNAGFVVQGWNINWDNQTIDSSRSPQNIFIDPGMHIPAAKSTEVAIKANLNSGLNIGTSSRNLYALDSVHGWNTKTQRAEDENDTGTTQFYTTSKNAVEVTEKGVDAGSLFNANGQGLNLREGQGIWVSYADAKFTTATAGANGVFNENSQTTQQNVIFWGNKDNAVNLDITLNGVNIQNANIRSLDEAIAYINTFTAPTDTRDGTGVKAVKKADGSGIEFVNDNADGTTDNMKNIDLVVKQTNTAGERFRVTWNQQNQNFTAATVKANGNSAWITGGTPGLTEERVQIITAHKYVYSSTPVNIPPMYNPDGGPGYDPANQNNPGTAENNYFQAVQGGLLNTDSRTFRTTEDLRELLQRDARYGVDYDGSGGFEIDGSDINEGVKVVVTENGNFAISNPNEIPQRPGFVMPGAPGTQDNRTTHNMSFNITAYSNKQGTVSTNDAFTKIFKAFDGVLTVGGQIKESEQLKLSAFSAGLEIYDSLGSKHTLEVQFVKQSTTQDGGNEWQMIIRVPEPAEINTTGEGPTNIIVGTARFNNDGSLANYTPKTINFSPNNGAAPNQQIKLSFGTSGSNDGLVSSNSASTLTGQATDGYTSGNLKPDAIRVDDKGNILGEFTNGKTFAVAKIAMASVANNSGLEEIGGNLFKVTANSGNIVVGEAGTGGRGEMKTSALEMSNVDLSRSLTELIIIQRGYQANSKTISTSDQMLQTLIQLKQ</sequence>
<dbReference type="NCBIfam" id="TIGR02489">
    <property type="entry name" value="flgE_epsilon"/>
    <property type="match status" value="1"/>
</dbReference>
<evidence type="ECO:0000259" key="9">
    <source>
        <dbReference type="Pfam" id="PF07559"/>
    </source>
</evidence>
<evidence type="ECO:0000259" key="10">
    <source>
        <dbReference type="Pfam" id="PF22692"/>
    </source>
</evidence>
<dbReference type="SUPFAM" id="SSF117143">
    <property type="entry name" value="Flagellar hook protein flgE"/>
    <property type="match status" value="2"/>
</dbReference>
<dbReference type="InterPro" id="IPR037925">
    <property type="entry name" value="FlgE/F/G-like"/>
</dbReference>
<dbReference type="Gene3D" id="2.60.98.20">
    <property type="entry name" value="Flagellar hook protein FlgE"/>
    <property type="match status" value="1"/>
</dbReference>
<organism evidence="11">
    <name type="scientific">Campylobacter coli</name>
    <dbReference type="NCBI Taxonomy" id="195"/>
    <lineage>
        <taxon>Bacteria</taxon>
        <taxon>Pseudomonadati</taxon>
        <taxon>Campylobacterota</taxon>
        <taxon>Epsilonproteobacteria</taxon>
        <taxon>Campylobacterales</taxon>
        <taxon>Campylobacteraceae</taxon>
        <taxon>Campylobacter</taxon>
    </lineage>
</organism>
<comment type="similarity">
    <text evidence="2 6">Belongs to the flagella basal body rod proteins family.</text>
</comment>
<dbReference type="Pfam" id="PF07559">
    <property type="entry name" value="FlgE_D2"/>
    <property type="match status" value="1"/>
</dbReference>
<evidence type="ECO:0000256" key="2">
    <source>
        <dbReference type="ARBA" id="ARBA00009677"/>
    </source>
</evidence>
<evidence type="ECO:0000256" key="6">
    <source>
        <dbReference type="RuleBase" id="RU362116"/>
    </source>
</evidence>
<dbReference type="GO" id="GO:0009425">
    <property type="term" value="C:bacterial-type flagellum basal body"/>
    <property type="evidence" value="ECO:0007669"/>
    <property type="project" value="UniProtKB-SubCell"/>
</dbReference>
<dbReference type="InterPro" id="IPR053967">
    <property type="entry name" value="LlgE_F_G-like_D1"/>
</dbReference>
<dbReference type="EMBL" id="AAJEIL010000007">
    <property type="protein sequence ID" value="ECK9989466.1"/>
    <property type="molecule type" value="Genomic_DNA"/>
</dbReference>
<evidence type="ECO:0000256" key="1">
    <source>
        <dbReference type="ARBA" id="ARBA00004117"/>
    </source>
</evidence>
<dbReference type="GO" id="GO:0044781">
    <property type="term" value="P:bacterial-type flagellum organization"/>
    <property type="evidence" value="ECO:0007669"/>
    <property type="project" value="InterPro"/>
</dbReference>
<dbReference type="PANTHER" id="PTHR30435:SF19">
    <property type="entry name" value="FLAGELLAR BASAL-BODY ROD PROTEIN FLGG"/>
    <property type="match status" value="1"/>
</dbReference>
<keyword evidence="11" id="KW-0282">Flagellum</keyword>
<dbReference type="AlphaFoldDB" id="A0A5Y7DAD6"/>
<dbReference type="GO" id="GO:0071978">
    <property type="term" value="P:bacterial-type flagellum-dependent swarming motility"/>
    <property type="evidence" value="ECO:0007669"/>
    <property type="project" value="TreeGrafter"/>
</dbReference>
<proteinExistence type="inferred from homology"/>
<evidence type="ECO:0000259" key="7">
    <source>
        <dbReference type="Pfam" id="PF00460"/>
    </source>
</evidence>
<feature type="domain" description="Flagellar basal body rod protein N-terminal" evidence="7">
    <location>
        <begin position="8"/>
        <end position="35"/>
    </location>
</feature>
<comment type="subcellular location">
    <subcellularLocation>
        <location evidence="1 6">Bacterial flagellum basal body</location>
    </subcellularLocation>
</comment>
<evidence type="ECO:0000313" key="11">
    <source>
        <dbReference type="EMBL" id="ECK9989466.1"/>
    </source>
</evidence>
<keyword evidence="4 6" id="KW-0975">Bacterial flagellum</keyword>